<name>A0A2H3KDG7_9FLAO</name>
<dbReference type="EC" id="2.3.1.181" evidence="6 7"/>
<dbReference type="AlphaFoldDB" id="A0A2H3KDG7"/>
<dbReference type="UniPathway" id="UPA00538">
    <property type="reaction ID" value="UER00592"/>
</dbReference>
<feature type="binding site" evidence="6 9">
    <location>
        <begin position="88"/>
        <end position="95"/>
    </location>
    <ligand>
        <name>substrate</name>
    </ligand>
</feature>
<accession>A0A2H3KDG7</accession>
<keyword evidence="2 6" id="KW-0963">Cytoplasm</keyword>
<dbReference type="InterPro" id="IPR004143">
    <property type="entry name" value="BPL_LPL_catalytic"/>
</dbReference>
<dbReference type="Gene3D" id="3.30.930.10">
    <property type="entry name" value="Bira Bifunctional Protein, Domain 2"/>
    <property type="match status" value="1"/>
</dbReference>
<gene>
    <name evidence="6" type="primary">lipB</name>
    <name evidence="12" type="ORF">B0A77_04070</name>
</gene>
<evidence type="ECO:0000256" key="8">
    <source>
        <dbReference type="PIRSR" id="PIRSR016262-1"/>
    </source>
</evidence>
<comment type="function">
    <text evidence="5 6 7">Catalyzes the transfer of endogenously produced octanoic acid from octanoyl-acyl-carrier-protein onto the lipoyl domains of lipoate-dependent enzymes. Lipoyl-ACP can also act as a substrate although octanoyl-ACP is likely to be the physiological substrate.</text>
</comment>
<dbReference type="SUPFAM" id="SSF55681">
    <property type="entry name" value="Class II aaRS and biotin synthetases"/>
    <property type="match status" value="1"/>
</dbReference>
<feature type="binding site" evidence="6 9">
    <location>
        <begin position="173"/>
        <end position="175"/>
    </location>
    <ligand>
        <name>substrate</name>
    </ligand>
</feature>
<evidence type="ECO:0000256" key="10">
    <source>
        <dbReference type="PIRSR" id="PIRSR016262-3"/>
    </source>
</evidence>
<proteinExistence type="inferred from homology"/>
<protein>
    <recommendedName>
        <fullName evidence="6 7">Octanoyltransferase</fullName>
        <ecNumber evidence="6 7">2.3.1.181</ecNumber>
    </recommendedName>
    <alternativeName>
        <fullName evidence="6">Lipoate-protein ligase B</fullName>
    </alternativeName>
    <alternativeName>
        <fullName evidence="6">Lipoyl/octanoyl transferase</fullName>
    </alternativeName>
    <alternativeName>
        <fullName evidence="6">Octanoyl-[acyl-carrier-protein]-protein N-octanoyltransferase</fullName>
    </alternativeName>
</protein>
<dbReference type="GO" id="GO:0009249">
    <property type="term" value="P:protein lipoylation"/>
    <property type="evidence" value="ECO:0007669"/>
    <property type="project" value="InterPro"/>
</dbReference>
<dbReference type="PANTHER" id="PTHR10993:SF12">
    <property type="entry name" value="OCTANOYLTRANSFERASE"/>
    <property type="match status" value="1"/>
</dbReference>
<dbReference type="NCBIfam" id="NF010925">
    <property type="entry name" value="PRK14345.1"/>
    <property type="match status" value="1"/>
</dbReference>
<dbReference type="RefSeq" id="WP_097553626.1">
    <property type="nucleotide sequence ID" value="NZ_PCMW01000023.1"/>
</dbReference>
<dbReference type="FunFam" id="3.30.930.10:FF:000035">
    <property type="entry name" value="Putative lipoyltransferase 2, mitochondrial"/>
    <property type="match status" value="1"/>
</dbReference>
<comment type="similarity">
    <text evidence="6 7">Belongs to the LipB family.</text>
</comment>
<evidence type="ECO:0000256" key="7">
    <source>
        <dbReference type="PIRNR" id="PIRNR016262"/>
    </source>
</evidence>
<feature type="active site" description="Acyl-thioester intermediate" evidence="6 8">
    <location>
        <position position="191"/>
    </location>
</feature>
<evidence type="ECO:0000256" key="3">
    <source>
        <dbReference type="ARBA" id="ARBA00022679"/>
    </source>
</evidence>
<dbReference type="PROSITE" id="PS01313">
    <property type="entry name" value="LIPB"/>
    <property type="match status" value="1"/>
</dbReference>
<evidence type="ECO:0000256" key="6">
    <source>
        <dbReference type="HAMAP-Rule" id="MF_00013"/>
    </source>
</evidence>
<comment type="caution">
    <text evidence="12">The sequence shown here is derived from an EMBL/GenBank/DDBJ whole genome shotgun (WGS) entry which is preliminary data.</text>
</comment>
<dbReference type="InterPro" id="IPR045864">
    <property type="entry name" value="aa-tRNA-synth_II/BPL/LPL"/>
</dbReference>
<evidence type="ECO:0000313" key="13">
    <source>
        <dbReference type="Proteomes" id="UP000220828"/>
    </source>
</evidence>
<dbReference type="InterPro" id="IPR020605">
    <property type="entry name" value="Octanoyltransferase_CS"/>
</dbReference>
<dbReference type="EMBL" id="PCMW01000023">
    <property type="protein sequence ID" value="PDS25822.1"/>
    <property type="molecule type" value="Genomic_DNA"/>
</dbReference>
<evidence type="ECO:0000259" key="11">
    <source>
        <dbReference type="PROSITE" id="PS51733"/>
    </source>
</evidence>
<dbReference type="Proteomes" id="UP000220828">
    <property type="component" value="Unassembled WGS sequence"/>
</dbReference>
<comment type="catalytic activity">
    <reaction evidence="6 7">
        <text>octanoyl-[ACP] + L-lysyl-[protein] = N(6)-octanoyl-L-lysyl-[protein] + holo-[ACP] + H(+)</text>
        <dbReference type="Rhea" id="RHEA:17665"/>
        <dbReference type="Rhea" id="RHEA-COMP:9636"/>
        <dbReference type="Rhea" id="RHEA-COMP:9685"/>
        <dbReference type="Rhea" id="RHEA-COMP:9752"/>
        <dbReference type="Rhea" id="RHEA-COMP:9928"/>
        <dbReference type="ChEBI" id="CHEBI:15378"/>
        <dbReference type="ChEBI" id="CHEBI:29969"/>
        <dbReference type="ChEBI" id="CHEBI:64479"/>
        <dbReference type="ChEBI" id="CHEBI:78463"/>
        <dbReference type="ChEBI" id="CHEBI:78809"/>
        <dbReference type="EC" id="2.3.1.181"/>
    </reaction>
</comment>
<dbReference type="OrthoDB" id="9787061at2"/>
<evidence type="ECO:0000256" key="5">
    <source>
        <dbReference type="ARBA" id="ARBA00024732"/>
    </source>
</evidence>
<keyword evidence="4 6" id="KW-0012">Acyltransferase</keyword>
<dbReference type="GO" id="GO:0033819">
    <property type="term" value="F:lipoyl(octanoyl) transferase activity"/>
    <property type="evidence" value="ECO:0007669"/>
    <property type="project" value="UniProtKB-EC"/>
</dbReference>
<sequence length="232" mass="26196">MNKEIYLQELGYRDYKDCWDYQEALFKEIVDLKIANRQNDTQIKTPNYFLFVSHPHVYTLGKSGDISNLLLTENQLKSKGATFYKINRGGDITYHGPGQIVGYPILDLENFFTDIHKYLRLLEETIMLTLSDYGLSASRSPGETGVWLDVGTPFARKICAMGVRASRWVTMHGFALNVNVDLGYFDNIIPCGIKGKAVTSLQVELGVASVDEQEVKAKISKHFCALFEATFC</sequence>
<comment type="subcellular location">
    <subcellularLocation>
        <location evidence="6">Cytoplasm</location>
    </subcellularLocation>
</comment>
<dbReference type="GO" id="GO:0005737">
    <property type="term" value="C:cytoplasm"/>
    <property type="evidence" value="ECO:0007669"/>
    <property type="project" value="UniProtKB-SubCell"/>
</dbReference>
<dbReference type="HAMAP" id="MF_00013">
    <property type="entry name" value="LipB"/>
    <property type="match status" value="1"/>
</dbReference>
<comment type="miscellaneous">
    <text evidence="6">In the reaction, the free carboxyl group of octanoic acid is attached via an amide linkage to the epsilon-amino group of a specific lysine residue of lipoyl domains of lipoate-dependent enzymes.</text>
</comment>
<dbReference type="PROSITE" id="PS51733">
    <property type="entry name" value="BPL_LPL_CATALYTIC"/>
    <property type="match status" value="1"/>
</dbReference>
<organism evidence="12 13">
    <name type="scientific">Flavobacterium branchiophilum</name>
    <dbReference type="NCBI Taxonomy" id="55197"/>
    <lineage>
        <taxon>Bacteria</taxon>
        <taxon>Pseudomonadati</taxon>
        <taxon>Bacteroidota</taxon>
        <taxon>Flavobacteriia</taxon>
        <taxon>Flavobacteriales</taxon>
        <taxon>Flavobacteriaceae</taxon>
        <taxon>Flavobacterium</taxon>
    </lineage>
</organism>
<dbReference type="InterPro" id="IPR000544">
    <property type="entry name" value="Octanoyltransferase"/>
</dbReference>
<reference evidence="12 13" key="1">
    <citation type="submission" date="2017-09" db="EMBL/GenBank/DDBJ databases">
        <title>Whole genomes of Flavobacteriaceae.</title>
        <authorList>
            <person name="Stine C."/>
            <person name="Li C."/>
            <person name="Tadesse D."/>
        </authorList>
    </citation>
    <scope>NUCLEOTIDE SEQUENCE [LARGE SCALE GENOMIC DNA]</scope>
    <source>
        <strain evidence="12 13">ATCC 35036</strain>
    </source>
</reference>
<evidence type="ECO:0000256" key="2">
    <source>
        <dbReference type="ARBA" id="ARBA00022490"/>
    </source>
</evidence>
<evidence type="ECO:0000256" key="1">
    <source>
        <dbReference type="ARBA" id="ARBA00004821"/>
    </source>
</evidence>
<feature type="site" description="Lowers pKa of active site Cys" evidence="6 10">
    <location>
        <position position="157"/>
    </location>
</feature>
<dbReference type="PIRSF" id="PIRSF016262">
    <property type="entry name" value="LPLase"/>
    <property type="match status" value="1"/>
</dbReference>
<feature type="domain" description="BPL/LPL catalytic" evidence="11">
    <location>
        <begin position="43"/>
        <end position="231"/>
    </location>
</feature>
<evidence type="ECO:0000256" key="9">
    <source>
        <dbReference type="PIRSR" id="PIRSR016262-2"/>
    </source>
</evidence>
<dbReference type="Pfam" id="PF21948">
    <property type="entry name" value="LplA-B_cat"/>
    <property type="match status" value="1"/>
</dbReference>
<comment type="pathway">
    <text evidence="1 6 7">Protein modification; protein lipoylation via endogenous pathway; protein N(6)-(lipoyl)lysine from octanoyl-[acyl-carrier-protein]: step 1/2.</text>
</comment>
<evidence type="ECO:0000256" key="4">
    <source>
        <dbReference type="ARBA" id="ARBA00023315"/>
    </source>
</evidence>
<evidence type="ECO:0000313" key="12">
    <source>
        <dbReference type="EMBL" id="PDS25822.1"/>
    </source>
</evidence>
<dbReference type="CDD" id="cd16444">
    <property type="entry name" value="LipB"/>
    <property type="match status" value="1"/>
</dbReference>
<dbReference type="PANTHER" id="PTHR10993">
    <property type="entry name" value="OCTANOYLTRANSFERASE"/>
    <property type="match status" value="1"/>
</dbReference>
<dbReference type="NCBIfam" id="TIGR00214">
    <property type="entry name" value="lipB"/>
    <property type="match status" value="1"/>
</dbReference>
<feature type="binding site" evidence="6 9">
    <location>
        <begin position="160"/>
        <end position="162"/>
    </location>
    <ligand>
        <name>substrate</name>
    </ligand>
</feature>
<keyword evidence="3 6" id="KW-0808">Transferase</keyword>